<evidence type="ECO:0000313" key="2">
    <source>
        <dbReference type="EMBL" id="MCP1259048.1"/>
    </source>
</evidence>
<gene>
    <name evidence="2" type="ORF">NKW50_10645</name>
</gene>
<reference evidence="2 3" key="1">
    <citation type="submission" date="2022-06" db="EMBL/GenBank/DDBJ databases">
        <title>Acetobacer genomes from food samples.</title>
        <authorList>
            <person name="Sombolestani A."/>
        </authorList>
    </citation>
    <scope>NUCLEOTIDE SEQUENCE [LARGE SCALE GENOMIC DNA]</scope>
    <source>
        <strain evidence="2 3">R-83285</strain>
    </source>
</reference>
<dbReference type="PROSITE" id="PS50943">
    <property type="entry name" value="HTH_CROC1"/>
    <property type="match status" value="1"/>
</dbReference>
<comment type="caution">
    <text evidence="2">The sequence shown here is derived from an EMBL/GenBank/DDBJ whole genome shotgun (WGS) entry which is preliminary data.</text>
</comment>
<dbReference type="SUPFAM" id="SSF47413">
    <property type="entry name" value="lambda repressor-like DNA-binding domains"/>
    <property type="match status" value="1"/>
</dbReference>
<dbReference type="EMBL" id="JAMYZZ010000020">
    <property type="protein sequence ID" value="MCP1259048.1"/>
    <property type="molecule type" value="Genomic_DNA"/>
</dbReference>
<dbReference type="Pfam" id="PF01381">
    <property type="entry name" value="HTH_3"/>
    <property type="match status" value="1"/>
</dbReference>
<proteinExistence type="predicted"/>
<feature type="domain" description="HTH cro/C1-type" evidence="1">
    <location>
        <begin position="23"/>
        <end position="77"/>
    </location>
</feature>
<dbReference type="Gene3D" id="1.10.260.40">
    <property type="entry name" value="lambda repressor-like DNA-binding domains"/>
    <property type="match status" value="1"/>
</dbReference>
<name>A0ABT1F4J4_9PROT</name>
<evidence type="ECO:0000313" key="3">
    <source>
        <dbReference type="Proteomes" id="UP001523528"/>
    </source>
</evidence>
<dbReference type="RefSeq" id="WP_165992059.1">
    <property type="nucleotide sequence ID" value="NZ_JAMYZY010000020.1"/>
</dbReference>
<dbReference type="CDD" id="cd00093">
    <property type="entry name" value="HTH_XRE"/>
    <property type="match status" value="1"/>
</dbReference>
<dbReference type="Proteomes" id="UP001523528">
    <property type="component" value="Unassembled WGS sequence"/>
</dbReference>
<accession>A0ABT1F4J4</accession>
<keyword evidence="3" id="KW-1185">Reference proteome</keyword>
<sequence>MTAPDTDKKKVITEADKARGRRIARARTNMELTQTELADMLGVSAGLVGQWETGKTGLTAKKAALLERLLKVPMTWLLTGDDPAENRKAQTETELEQLELLRGIPIEKQEQFMHIVRSAAKAFQNKET</sequence>
<dbReference type="SMART" id="SM00530">
    <property type="entry name" value="HTH_XRE"/>
    <property type="match status" value="1"/>
</dbReference>
<dbReference type="InterPro" id="IPR001387">
    <property type="entry name" value="Cro/C1-type_HTH"/>
</dbReference>
<evidence type="ECO:0000259" key="1">
    <source>
        <dbReference type="PROSITE" id="PS50943"/>
    </source>
</evidence>
<dbReference type="InterPro" id="IPR010982">
    <property type="entry name" value="Lambda_DNA-bd_dom_sf"/>
</dbReference>
<organism evidence="2 3">
    <name type="scientific">Acetobacter lambici</name>
    <dbReference type="NCBI Taxonomy" id="1332824"/>
    <lineage>
        <taxon>Bacteria</taxon>
        <taxon>Pseudomonadati</taxon>
        <taxon>Pseudomonadota</taxon>
        <taxon>Alphaproteobacteria</taxon>
        <taxon>Acetobacterales</taxon>
        <taxon>Acetobacteraceae</taxon>
        <taxon>Acetobacter</taxon>
    </lineage>
</organism>
<protein>
    <submittedName>
        <fullName evidence="2">Helix-turn-helix domain-containing protein</fullName>
    </submittedName>
</protein>